<gene>
    <name evidence="1" type="ORF">Sjap_009498</name>
</gene>
<dbReference type="Proteomes" id="UP001417504">
    <property type="component" value="Unassembled WGS sequence"/>
</dbReference>
<dbReference type="EMBL" id="JBBNAE010000003">
    <property type="protein sequence ID" value="KAK9138904.1"/>
    <property type="molecule type" value="Genomic_DNA"/>
</dbReference>
<sequence length="180" mass="19969">MVFHLSYDYMLEHGLVCDDDRVDRSRMYLQLSRGIKGTLRTKKLGKEHDFIVIERVMTSVGNLLTGLVAVCVGQLSADPGMSKSKGKEGKDVGDAAVNGVANASQSFIAYANHSIKTFVRRDAKEELGNIPGAEHLMHCLEVHYALLGVEVGSKDAFIPSHTCSRTCKHRMDCHCYYHHC</sequence>
<comment type="caution">
    <text evidence="1">The sequence shown here is derived from an EMBL/GenBank/DDBJ whole genome shotgun (WGS) entry which is preliminary data.</text>
</comment>
<evidence type="ECO:0000313" key="1">
    <source>
        <dbReference type="EMBL" id="KAK9138904.1"/>
    </source>
</evidence>
<organism evidence="1 2">
    <name type="scientific">Stephania japonica</name>
    <dbReference type="NCBI Taxonomy" id="461633"/>
    <lineage>
        <taxon>Eukaryota</taxon>
        <taxon>Viridiplantae</taxon>
        <taxon>Streptophyta</taxon>
        <taxon>Embryophyta</taxon>
        <taxon>Tracheophyta</taxon>
        <taxon>Spermatophyta</taxon>
        <taxon>Magnoliopsida</taxon>
        <taxon>Ranunculales</taxon>
        <taxon>Menispermaceae</taxon>
        <taxon>Menispermoideae</taxon>
        <taxon>Cissampelideae</taxon>
        <taxon>Stephania</taxon>
    </lineage>
</organism>
<evidence type="ECO:0000313" key="2">
    <source>
        <dbReference type="Proteomes" id="UP001417504"/>
    </source>
</evidence>
<protein>
    <submittedName>
        <fullName evidence="1">Uncharacterized protein</fullName>
    </submittedName>
</protein>
<keyword evidence="2" id="KW-1185">Reference proteome</keyword>
<accession>A0AAP0JS95</accession>
<reference evidence="1 2" key="1">
    <citation type="submission" date="2024-01" db="EMBL/GenBank/DDBJ databases">
        <title>Genome assemblies of Stephania.</title>
        <authorList>
            <person name="Yang L."/>
        </authorList>
    </citation>
    <scope>NUCLEOTIDE SEQUENCE [LARGE SCALE GENOMIC DNA]</scope>
    <source>
        <strain evidence="1">QJT</strain>
        <tissue evidence="1">Leaf</tissue>
    </source>
</reference>
<name>A0AAP0JS95_9MAGN</name>
<dbReference type="AlphaFoldDB" id="A0AAP0JS95"/>
<proteinExistence type="predicted"/>